<reference evidence="2" key="1">
    <citation type="submission" date="2021-03" db="EMBL/GenBank/DDBJ databases">
        <authorList>
            <person name="Li Z."/>
            <person name="Yang C."/>
        </authorList>
    </citation>
    <scope>NUCLEOTIDE SEQUENCE</scope>
    <source>
        <strain evidence="2">Dzin_1.0</strain>
        <tissue evidence="2">Leaf</tissue>
    </source>
</reference>
<dbReference type="AlphaFoldDB" id="A0A9D5HTS9"/>
<protein>
    <submittedName>
        <fullName evidence="2">Uncharacterized protein</fullName>
    </submittedName>
</protein>
<keyword evidence="3" id="KW-1185">Reference proteome</keyword>
<sequence>MDSSKISSSISLVIALFLERTFAQSLETDAILRQHDYTDGFSTSVEMQELVSLFHTAIRGTPMKVIFDQHTLSSQDHFTYGMEPTEMLDSWAICRIFKKTSSMAQRALQSHAWASSSPLQENYTESHDMFSASQQNTHHQLMQQQVVNGANDHYLPLDVSTYRAIDLMNCKPSLIPVSAGHEALNMPTNFIFSSPSEVASLPSKHNAVDVASVLEDEDDKSFACIDFSHPEQSNGFMVDLPPLEMNGTQASNIFNGGHTLSFPFSLLSDDQWAPCSADKLYS</sequence>
<comment type="caution">
    <text evidence="2">The sequence shown here is derived from an EMBL/GenBank/DDBJ whole genome shotgun (WGS) entry which is preliminary data.</text>
</comment>
<keyword evidence="1" id="KW-0732">Signal</keyword>
<proteinExistence type="predicted"/>
<organism evidence="2 3">
    <name type="scientific">Dioscorea zingiberensis</name>
    <dbReference type="NCBI Taxonomy" id="325984"/>
    <lineage>
        <taxon>Eukaryota</taxon>
        <taxon>Viridiplantae</taxon>
        <taxon>Streptophyta</taxon>
        <taxon>Embryophyta</taxon>
        <taxon>Tracheophyta</taxon>
        <taxon>Spermatophyta</taxon>
        <taxon>Magnoliopsida</taxon>
        <taxon>Liliopsida</taxon>
        <taxon>Dioscoreales</taxon>
        <taxon>Dioscoreaceae</taxon>
        <taxon>Dioscorea</taxon>
    </lineage>
</organism>
<name>A0A9D5HTS9_9LILI</name>
<gene>
    <name evidence="2" type="ORF">J5N97_006662</name>
</gene>
<dbReference type="EMBL" id="JAGGNH010000001">
    <property type="protein sequence ID" value="KAJ0988306.1"/>
    <property type="molecule type" value="Genomic_DNA"/>
</dbReference>
<reference evidence="2" key="2">
    <citation type="journal article" date="2022" name="Hortic Res">
        <title>The genome of Dioscorea zingiberensis sheds light on the biosynthesis, origin and evolution of the medicinally important diosgenin saponins.</title>
        <authorList>
            <person name="Li Y."/>
            <person name="Tan C."/>
            <person name="Li Z."/>
            <person name="Guo J."/>
            <person name="Li S."/>
            <person name="Chen X."/>
            <person name="Wang C."/>
            <person name="Dai X."/>
            <person name="Yang H."/>
            <person name="Song W."/>
            <person name="Hou L."/>
            <person name="Xu J."/>
            <person name="Tong Z."/>
            <person name="Xu A."/>
            <person name="Yuan X."/>
            <person name="Wang W."/>
            <person name="Yang Q."/>
            <person name="Chen L."/>
            <person name="Sun Z."/>
            <person name="Wang K."/>
            <person name="Pan B."/>
            <person name="Chen J."/>
            <person name="Bao Y."/>
            <person name="Liu F."/>
            <person name="Qi X."/>
            <person name="Gang D.R."/>
            <person name="Wen J."/>
            <person name="Li J."/>
        </authorList>
    </citation>
    <scope>NUCLEOTIDE SEQUENCE</scope>
    <source>
        <strain evidence="2">Dzin_1.0</strain>
    </source>
</reference>
<accession>A0A9D5HTS9</accession>
<dbReference type="OrthoDB" id="1841925at2759"/>
<dbReference type="Proteomes" id="UP001085076">
    <property type="component" value="Miscellaneous, Linkage group lg01"/>
</dbReference>
<evidence type="ECO:0000313" key="3">
    <source>
        <dbReference type="Proteomes" id="UP001085076"/>
    </source>
</evidence>
<evidence type="ECO:0000313" key="2">
    <source>
        <dbReference type="EMBL" id="KAJ0988306.1"/>
    </source>
</evidence>
<feature type="signal peptide" evidence="1">
    <location>
        <begin position="1"/>
        <end position="23"/>
    </location>
</feature>
<evidence type="ECO:0000256" key="1">
    <source>
        <dbReference type="SAM" id="SignalP"/>
    </source>
</evidence>
<feature type="chain" id="PRO_5039557529" evidence="1">
    <location>
        <begin position="24"/>
        <end position="282"/>
    </location>
</feature>